<dbReference type="KEGG" id="snep:Enr13x_23470"/>
<sequence>MKEHVFKRNARDGHVQCVHDGEVTRSNPSRMMDLREDHCFVWTFCTAPQSDSTFEGSSSGVWVDAWIAVLQPLEKGLGLQSRFGLKPDLHLVPDIGEWIDASPVISRLLPLRGEPIVVSIMSCRFLIHLSHP</sequence>
<evidence type="ECO:0000313" key="5">
    <source>
        <dbReference type="EMBL" id="QDV45431.1"/>
    </source>
</evidence>
<protein>
    <submittedName>
        <fullName evidence="1">Uncharacterized protein</fullName>
    </submittedName>
</protein>
<dbReference type="KEGG" id="snep:Enr13x_41190"/>
<gene>
    <name evidence="1" type="ORF">Enr13x_04160</name>
    <name evidence="2" type="ORF">Enr13x_20530</name>
    <name evidence="3" type="ORF">Enr13x_23470</name>
    <name evidence="4" type="ORF">Enr13x_41190</name>
    <name evidence="5" type="ORF">Enr13x_53100</name>
    <name evidence="6" type="ORF">Enr13x_57260</name>
</gene>
<dbReference type="EMBL" id="CP037423">
    <property type="protein sequence ID" value="QDV42208.1"/>
    <property type="molecule type" value="Genomic_DNA"/>
</dbReference>
<keyword evidence="7" id="KW-1185">Reference proteome</keyword>
<name>A0A518HIJ8_9BACT</name>
<dbReference type="EMBL" id="CP037423">
    <property type="protein sequence ID" value="QDV42499.1"/>
    <property type="molecule type" value="Genomic_DNA"/>
</dbReference>
<organism evidence="1 7">
    <name type="scientific">Stieleria neptunia</name>
    <dbReference type="NCBI Taxonomy" id="2527979"/>
    <lineage>
        <taxon>Bacteria</taxon>
        <taxon>Pseudomonadati</taxon>
        <taxon>Planctomycetota</taxon>
        <taxon>Planctomycetia</taxon>
        <taxon>Pirellulales</taxon>
        <taxon>Pirellulaceae</taxon>
        <taxon>Stieleria</taxon>
    </lineage>
</organism>
<evidence type="ECO:0000313" key="6">
    <source>
        <dbReference type="EMBL" id="QDV45823.1"/>
    </source>
</evidence>
<dbReference type="KEGG" id="snep:Enr13x_53100"/>
<dbReference type="KEGG" id="snep:Enr13x_20530"/>
<evidence type="ECO:0000313" key="4">
    <source>
        <dbReference type="EMBL" id="QDV44255.1"/>
    </source>
</evidence>
<proteinExistence type="predicted"/>
<evidence type="ECO:0000313" key="2">
    <source>
        <dbReference type="EMBL" id="QDV42208.1"/>
    </source>
</evidence>
<dbReference type="EMBL" id="CP037423">
    <property type="protein sequence ID" value="QDV45823.1"/>
    <property type="molecule type" value="Genomic_DNA"/>
</dbReference>
<reference evidence="1 7" key="1">
    <citation type="submission" date="2019-03" db="EMBL/GenBank/DDBJ databases">
        <title>Deep-cultivation of Planctomycetes and their phenomic and genomic characterization uncovers novel biology.</title>
        <authorList>
            <person name="Wiegand S."/>
            <person name="Jogler M."/>
            <person name="Boedeker C."/>
            <person name="Pinto D."/>
            <person name="Vollmers J."/>
            <person name="Rivas-Marin E."/>
            <person name="Kohn T."/>
            <person name="Peeters S.H."/>
            <person name="Heuer A."/>
            <person name="Rast P."/>
            <person name="Oberbeckmann S."/>
            <person name="Bunk B."/>
            <person name="Jeske O."/>
            <person name="Meyerdierks A."/>
            <person name="Storesund J.E."/>
            <person name="Kallscheuer N."/>
            <person name="Luecker S."/>
            <person name="Lage O.M."/>
            <person name="Pohl T."/>
            <person name="Merkel B.J."/>
            <person name="Hornburger P."/>
            <person name="Mueller R.-W."/>
            <person name="Bruemmer F."/>
            <person name="Labrenz M."/>
            <person name="Spormann A.M."/>
            <person name="Op den Camp H."/>
            <person name="Overmann J."/>
            <person name="Amann R."/>
            <person name="Jetten M.S.M."/>
            <person name="Mascher T."/>
            <person name="Medema M.H."/>
            <person name="Devos D.P."/>
            <person name="Kaster A.-K."/>
            <person name="Ovreas L."/>
            <person name="Rohde M."/>
            <person name="Galperin M.Y."/>
            <person name="Jogler C."/>
        </authorList>
    </citation>
    <scope>NUCLEOTIDE SEQUENCE [LARGE SCALE GENOMIC DNA]</scope>
    <source>
        <strain evidence="1 7">Enr13</strain>
    </source>
</reference>
<dbReference type="AlphaFoldDB" id="A0A518HIJ8"/>
<dbReference type="KEGG" id="snep:Enr13x_04160"/>
<evidence type="ECO:0000313" key="7">
    <source>
        <dbReference type="Proteomes" id="UP000319004"/>
    </source>
</evidence>
<evidence type="ECO:0000313" key="3">
    <source>
        <dbReference type="EMBL" id="QDV42499.1"/>
    </source>
</evidence>
<dbReference type="KEGG" id="snep:Enr13x_57260"/>
<dbReference type="EMBL" id="CP037423">
    <property type="protein sequence ID" value="QDV45431.1"/>
    <property type="molecule type" value="Genomic_DNA"/>
</dbReference>
<dbReference type="Proteomes" id="UP000319004">
    <property type="component" value="Chromosome"/>
</dbReference>
<dbReference type="EMBL" id="CP037423">
    <property type="protein sequence ID" value="QDV40610.1"/>
    <property type="molecule type" value="Genomic_DNA"/>
</dbReference>
<dbReference type="EMBL" id="CP037423">
    <property type="protein sequence ID" value="QDV44255.1"/>
    <property type="molecule type" value="Genomic_DNA"/>
</dbReference>
<accession>A0A518HIJ8</accession>
<evidence type="ECO:0000313" key="1">
    <source>
        <dbReference type="EMBL" id="QDV40610.1"/>
    </source>
</evidence>